<dbReference type="Pfam" id="PF22528">
    <property type="entry name" value="PRMT_C"/>
    <property type="match status" value="1"/>
</dbReference>
<evidence type="ECO:0000256" key="2">
    <source>
        <dbReference type="ARBA" id="ARBA00022679"/>
    </source>
</evidence>
<dbReference type="GO" id="GO:0032259">
    <property type="term" value="P:methylation"/>
    <property type="evidence" value="ECO:0007669"/>
    <property type="project" value="UniProtKB-KW"/>
</dbReference>
<dbReference type="CDD" id="cd02440">
    <property type="entry name" value="AdoMet_MTases"/>
    <property type="match status" value="1"/>
</dbReference>
<keyword evidence="2" id="KW-0808">Transferase</keyword>
<evidence type="ECO:0000256" key="5">
    <source>
        <dbReference type="SAM" id="MobiDB-lite"/>
    </source>
</evidence>
<evidence type="ECO:0000256" key="4">
    <source>
        <dbReference type="SAM" id="Coils"/>
    </source>
</evidence>
<feature type="region of interest" description="Disordered" evidence="5">
    <location>
        <begin position="251"/>
        <end position="278"/>
    </location>
</feature>
<protein>
    <recommendedName>
        <fullName evidence="6">Protein arginine N-methyltransferase domain-containing protein</fullName>
    </recommendedName>
</protein>
<name>A0AA88XMS8_PINIB</name>
<feature type="compositionally biased region" description="Acidic residues" evidence="5">
    <location>
        <begin position="251"/>
        <end position="274"/>
    </location>
</feature>
<dbReference type="Gene3D" id="2.70.160.11">
    <property type="entry name" value="Hnrnp arginine n-methyltransferase1"/>
    <property type="match status" value="1"/>
</dbReference>
<evidence type="ECO:0000256" key="1">
    <source>
        <dbReference type="ARBA" id="ARBA00022603"/>
    </source>
</evidence>
<accession>A0AA88XMS8</accession>
<keyword evidence="3" id="KW-0949">S-adenosyl-L-methionine</keyword>
<dbReference type="Proteomes" id="UP001186944">
    <property type="component" value="Unassembled WGS sequence"/>
</dbReference>
<evidence type="ECO:0000313" key="8">
    <source>
        <dbReference type="Proteomes" id="UP001186944"/>
    </source>
</evidence>
<feature type="coiled-coil region" evidence="4">
    <location>
        <begin position="289"/>
        <end position="323"/>
    </location>
</feature>
<dbReference type="EMBL" id="VSWD01000011">
    <property type="protein sequence ID" value="KAK3088280.1"/>
    <property type="molecule type" value="Genomic_DNA"/>
</dbReference>
<dbReference type="GO" id="GO:0042054">
    <property type="term" value="F:histone methyltransferase activity"/>
    <property type="evidence" value="ECO:0007669"/>
    <property type="project" value="TreeGrafter"/>
</dbReference>
<sequence>MATQQVNPSSYFSSYSDLSVHALMLKDRPRTLAYKNFIEQNKNLFAGKTVLDVGAGTGILSLFCASAGAKQVYAVEATTATLYLTPVNMSAYVNENFRVWEKAYDYDFSPFQVATMSNAVQQPVITCIKPSQLLAEPEVVSEFDLKTVSLTEIENVRKTFSFEITKSGLLHAFSLWFDVHFSAPIDSTKKQCASLVTLSTSPFAEETHWKQTNIFIPISASLDEGEKVSCKLDICRDDVNRRHYNISIETLDDGIDEEDSGNGEDSDLSEEEEDVSGHPVPCDCGAARCRLIKALVERYDEEADALEHEAEEVEVNAEVEAARTVDIETMEDGNAIVGKIVHSFDCQYLSL</sequence>
<keyword evidence="4" id="KW-0175">Coiled coil</keyword>
<reference evidence="7" key="1">
    <citation type="submission" date="2019-08" db="EMBL/GenBank/DDBJ databases">
        <title>The improved chromosome-level genome for the pearl oyster Pinctada fucata martensii using PacBio sequencing and Hi-C.</title>
        <authorList>
            <person name="Zheng Z."/>
        </authorList>
    </citation>
    <scope>NUCLEOTIDE SEQUENCE</scope>
    <source>
        <strain evidence="7">ZZ-2019</strain>
        <tissue evidence="7">Adductor muscle</tissue>
    </source>
</reference>
<organism evidence="7 8">
    <name type="scientific">Pinctada imbricata</name>
    <name type="common">Atlantic pearl-oyster</name>
    <name type="synonym">Pinctada martensii</name>
    <dbReference type="NCBI Taxonomy" id="66713"/>
    <lineage>
        <taxon>Eukaryota</taxon>
        <taxon>Metazoa</taxon>
        <taxon>Spiralia</taxon>
        <taxon>Lophotrochozoa</taxon>
        <taxon>Mollusca</taxon>
        <taxon>Bivalvia</taxon>
        <taxon>Autobranchia</taxon>
        <taxon>Pteriomorphia</taxon>
        <taxon>Pterioida</taxon>
        <taxon>Pterioidea</taxon>
        <taxon>Pteriidae</taxon>
        <taxon>Pinctada</taxon>
    </lineage>
</organism>
<dbReference type="PANTHER" id="PTHR11006">
    <property type="entry name" value="PROTEIN ARGININE N-METHYLTRANSFERASE"/>
    <property type="match status" value="1"/>
</dbReference>
<evidence type="ECO:0000313" key="7">
    <source>
        <dbReference type="EMBL" id="KAK3088280.1"/>
    </source>
</evidence>
<dbReference type="InterPro" id="IPR029063">
    <property type="entry name" value="SAM-dependent_MTases_sf"/>
</dbReference>
<evidence type="ECO:0000259" key="6">
    <source>
        <dbReference type="Pfam" id="PF22528"/>
    </source>
</evidence>
<keyword evidence="1" id="KW-0489">Methyltransferase</keyword>
<gene>
    <name evidence="7" type="ORF">FSP39_017014</name>
</gene>
<evidence type="ECO:0000256" key="3">
    <source>
        <dbReference type="ARBA" id="ARBA00022691"/>
    </source>
</evidence>
<dbReference type="PANTHER" id="PTHR11006:SF124">
    <property type="entry name" value="ARGININE METHYLTRANSFERASE 1-RELATED"/>
    <property type="match status" value="1"/>
</dbReference>
<dbReference type="InterPro" id="IPR055135">
    <property type="entry name" value="PRMT_dom"/>
</dbReference>
<keyword evidence="8" id="KW-1185">Reference proteome</keyword>
<comment type="caution">
    <text evidence="7">The sequence shown here is derived from an EMBL/GenBank/DDBJ whole genome shotgun (WGS) entry which is preliminary data.</text>
</comment>
<feature type="domain" description="Protein arginine N-methyltransferase" evidence="6">
    <location>
        <begin position="79"/>
        <end position="249"/>
    </location>
</feature>
<proteinExistence type="predicted"/>
<dbReference type="InterPro" id="IPR025799">
    <property type="entry name" value="Arg_MeTrfase"/>
</dbReference>
<dbReference type="GO" id="GO:0016274">
    <property type="term" value="F:protein-arginine N-methyltransferase activity"/>
    <property type="evidence" value="ECO:0007669"/>
    <property type="project" value="InterPro"/>
</dbReference>
<dbReference type="AlphaFoldDB" id="A0AA88XMS8"/>
<dbReference type="SUPFAM" id="SSF53335">
    <property type="entry name" value="S-adenosyl-L-methionine-dependent methyltransferases"/>
    <property type="match status" value="1"/>
</dbReference>